<proteinExistence type="predicted"/>
<evidence type="ECO:0000313" key="1">
    <source>
        <dbReference type="EMBL" id="PXX64351.1"/>
    </source>
</evidence>
<reference evidence="1 2" key="1">
    <citation type="submission" date="2018-05" db="EMBL/GenBank/DDBJ databases">
        <title>Genomic Encyclopedia of Type Strains, Phase IV (KMG-IV): sequencing the most valuable type-strain genomes for metagenomic binning, comparative biology and taxonomic classification.</title>
        <authorList>
            <person name="Goeker M."/>
        </authorList>
    </citation>
    <scope>NUCLEOTIDE SEQUENCE [LARGE SCALE GENOMIC DNA]</scope>
    <source>
        <strain evidence="1 2">DSM 44704</strain>
    </source>
</reference>
<dbReference type="Proteomes" id="UP000247569">
    <property type="component" value="Unassembled WGS sequence"/>
</dbReference>
<evidence type="ECO:0000313" key="2">
    <source>
        <dbReference type="Proteomes" id="UP000247569"/>
    </source>
</evidence>
<protein>
    <recommendedName>
        <fullName evidence="3">Excisionase family DNA binding protein</fullName>
    </recommendedName>
</protein>
<keyword evidence="2" id="KW-1185">Reference proteome</keyword>
<accession>A0A318KED2</accession>
<comment type="caution">
    <text evidence="1">The sequence shown here is derived from an EMBL/GenBank/DDBJ whole genome shotgun (WGS) entry which is preliminary data.</text>
</comment>
<gene>
    <name evidence="1" type="ORF">DFR70_105536</name>
</gene>
<sequence>MVASVPNELTTTAAATILGISSMNLVEDGTLPAREVGSRTRLLSEDVFAYKQRQQAERRQAFDELRRIEDDLGLVD</sequence>
<evidence type="ECO:0008006" key="3">
    <source>
        <dbReference type="Google" id="ProtNLM"/>
    </source>
</evidence>
<organism evidence="1 2">
    <name type="scientific">Nocardia tenerifensis</name>
    <dbReference type="NCBI Taxonomy" id="228006"/>
    <lineage>
        <taxon>Bacteria</taxon>
        <taxon>Bacillati</taxon>
        <taxon>Actinomycetota</taxon>
        <taxon>Actinomycetes</taxon>
        <taxon>Mycobacteriales</taxon>
        <taxon>Nocardiaceae</taxon>
        <taxon>Nocardia</taxon>
    </lineage>
</organism>
<name>A0A318KED2_9NOCA</name>
<dbReference type="AlphaFoldDB" id="A0A318KED2"/>
<dbReference type="EMBL" id="QJKF01000005">
    <property type="protein sequence ID" value="PXX64351.1"/>
    <property type="molecule type" value="Genomic_DNA"/>
</dbReference>